<dbReference type="RefSeq" id="WP_084576563.1">
    <property type="nucleotide sequence ID" value="NZ_CP155572.1"/>
</dbReference>
<dbReference type="PANTHER" id="PTHR42756">
    <property type="entry name" value="TRANSCRIPTIONAL REGULATOR, MARR"/>
    <property type="match status" value="1"/>
</dbReference>
<organism evidence="5 6">
    <name type="scientific">Sporomusa malonica</name>
    <dbReference type="NCBI Taxonomy" id="112901"/>
    <lineage>
        <taxon>Bacteria</taxon>
        <taxon>Bacillati</taxon>
        <taxon>Bacillota</taxon>
        <taxon>Negativicutes</taxon>
        <taxon>Selenomonadales</taxon>
        <taxon>Sporomusaceae</taxon>
        <taxon>Sporomusa</taxon>
    </lineage>
</organism>
<evidence type="ECO:0000256" key="2">
    <source>
        <dbReference type="ARBA" id="ARBA00023125"/>
    </source>
</evidence>
<gene>
    <name evidence="5" type="ORF">SAMN04488500_11286</name>
</gene>
<dbReference type="Pfam" id="PF01047">
    <property type="entry name" value="MarR"/>
    <property type="match status" value="1"/>
</dbReference>
<protein>
    <submittedName>
        <fullName evidence="5">DNA-binding transcriptional regulator, MarR family</fullName>
    </submittedName>
</protein>
<dbReference type="PRINTS" id="PR00598">
    <property type="entry name" value="HTHMARR"/>
</dbReference>
<keyword evidence="6" id="KW-1185">Reference proteome</keyword>
<keyword evidence="1" id="KW-0805">Transcription regulation</keyword>
<dbReference type="PANTHER" id="PTHR42756:SF1">
    <property type="entry name" value="TRANSCRIPTIONAL REPRESSOR OF EMRAB OPERON"/>
    <property type="match status" value="1"/>
</dbReference>
<dbReference type="GO" id="GO:0003700">
    <property type="term" value="F:DNA-binding transcription factor activity"/>
    <property type="evidence" value="ECO:0007669"/>
    <property type="project" value="InterPro"/>
</dbReference>
<dbReference type="InterPro" id="IPR000835">
    <property type="entry name" value="HTH_MarR-typ"/>
</dbReference>
<proteinExistence type="predicted"/>
<accession>A0A1W2CXK6</accession>
<evidence type="ECO:0000256" key="3">
    <source>
        <dbReference type="ARBA" id="ARBA00023163"/>
    </source>
</evidence>
<dbReference type="GO" id="GO:0003677">
    <property type="term" value="F:DNA binding"/>
    <property type="evidence" value="ECO:0007669"/>
    <property type="project" value="UniProtKB-KW"/>
</dbReference>
<evidence type="ECO:0000313" key="5">
    <source>
        <dbReference type="EMBL" id="SMC89953.1"/>
    </source>
</evidence>
<dbReference type="SUPFAM" id="SSF46785">
    <property type="entry name" value="Winged helix' DNA-binding domain"/>
    <property type="match status" value="1"/>
</dbReference>
<dbReference type="AlphaFoldDB" id="A0A1W2CXK6"/>
<dbReference type="PROSITE" id="PS50995">
    <property type="entry name" value="HTH_MARR_2"/>
    <property type="match status" value="1"/>
</dbReference>
<dbReference type="Gene3D" id="1.10.10.10">
    <property type="entry name" value="Winged helix-like DNA-binding domain superfamily/Winged helix DNA-binding domain"/>
    <property type="match status" value="1"/>
</dbReference>
<dbReference type="InterPro" id="IPR036390">
    <property type="entry name" value="WH_DNA-bd_sf"/>
</dbReference>
<dbReference type="OrthoDB" id="3254893at2"/>
<keyword evidence="3" id="KW-0804">Transcription</keyword>
<reference evidence="5 6" key="1">
    <citation type="submission" date="2017-04" db="EMBL/GenBank/DDBJ databases">
        <authorList>
            <person name="Afonso C.L."/>
            <person name="Miller P.J."/>
            <person name="Scott M.A."/>
            <person name="Spackman E."/>
            <person name="Goraichik I."/>
            <person name="Dimitrov K.M."/>
            <person name="Suarez D.L."/>
            <person name="Swayne D.E."/>
        </authorList>
    </citation>
    <scope>NUCLEOTIDE SEQUENCE [LARGE SCALE GENOMIC DNA]</scope>
    <source>
        <strain evidence="5 6">DSM 5090</strain>
    </source>
</reference>
<sequence>METEALIVKYIDILSETMRQSMRKYKEETDSGDLFNLTITQLHYLHAIKDMDGPTFRQLVERFNVQKSTITDIVNRLIKRNIVYKKQSEEDLRVFHIYLTEKGKELLAIESMGYYHFALKMTKCLEDDEKKQFTELLRKIVNEIEG</sequence>
<dbReference type="SMART" id="SM00347">
    <property type="entry name" value="HTH_MARR"/>
    <property type="match status" value="1"/>
</dbReference>
<dbReference type="EMBL" id="FWXI01000012">
    <property type="protein sequence ID" value="SMC89953.1"/>
    <property type="molecule type" value="Genomic_DNA"/>
</dbReference>
<name>A0A1W2CXK6_9FIRM</name>
<evidence type="ECO:0000313" key="6">
    <source>
        <dbReference type="Proteomes" id="UP000192738"/>
    </source>
</evidence>
<evidence type="ECO:0000256" key="1">
    <source>
        <dbReference type="ARBA" id="ARBA00023015"/>
    </source>
</evidence>
<dbReference type="InterPro" id="IPR036388">
    <property type="entry name" value="WH-like_DNA-bd_sf"/>
</dbReference>
<feature type="domain" description="HTH marR-type" evidence="4">
    <location>
        <begin position="4"/>
        <end position="142"/>
    </location>
</feature>
<dbReference type="STRING" id="112901.SAMN04488500_11286"/>
<evidence type="ECO:0000259" key="4">
    <source>
        <dbReference type="PROSITE" id="PS50995"/>
    </source>
</evidence>
<keyword evidence="2 5" id="KW-0238">DNA-binding</keyword>
<dbReference type="Proteomes" id="UP000192738">
    <property type="component" value="Unassembled WGS sequence"/>
</dbReference>